<dbReference type="AlphaFoldDB" id="A0A2A6BH54"/>
<reference evidence="2" key="2">
    <citation type="submission" date="2022-06" db="UniProtKB">
        <authorList>
            <consortium name="EnsemblMetazoa"/>
        </authorList>
    </citation>
    <scope>IDENTIFICATION</scope>
    <source>
        <strain evidence="2">PS312</strain>
    </source>
</reference>
<dbReference type="Proteomes" id="UP000005239">
    <property type="component" value="Unassembled WGS sequence"/>
</dbReference>
<evidence type="ECO:0000313" key="3">
    <source>
        <dbReference type="Proteomes" id="UP000005239"/>
    </source>
</evidence>
<evidence type="ECO:0000256" key="1">
    <source>
        <dbReference type="SAM" id="MobiDB-lite"/>
    </source>
</evidence>
<accession>A0A2A6BH54</accession>
<feature type="region of interest" description="Disordered" evidence="1">
    <location>
        <begin position="120"/>
        <end position="143"/>
    </location>
</feature>
<name>A0A2A6BH54_PRIPA</name>
<organism evidence="2 3">
    <name type="scientific">Pristionchus pacificus</name>
    <name type="common">Parasitic nematode worm</name>
    <dbReference type="NCBI Taxonomy" id="54126"/>
    <lineage>
        <taxon>Eukaryota</taxon>
        <taxon>Metazoa</taxon>
        <taxon>Ecdysozoa</taxon>
        <taxon>Nematoda</taxon>
        <taxon>Chromadorea</taxon>
        <taxon>Rhabditida</taxon>
        <taxon>Rhabditina</taxon>
        <taxon>Diplogasteromorpha</taxon>
        <taxon>Diplogasteroidea</taxon>
        <taxon>Neodiplogasteridae</taxon>
        <taxon>Pristionchus</taxon>
    </lineage>
</organism>
<proteinExistence type="predicted"/>
<evidence type="ECO:0000313" key="2">
    <source>
        <dbReference type="EnsemblMetazoa" id="PPA27525.1"/>
    </source>
</evidence>
<dbReference type="EnsemblMetazoa" id="PPA27525.1">
    <property type="protein sequence ID" value="PPA27525.1"/>
    <property type="gene ID" value="WBGene00117079"/>
</dbReference>
<sequence>MERRRRAKNHIYDRGYYSIPVTVNQETMEREDNREKERSDSLEWFVASSNPGKPSLRRIACFHPPNHHHYRSTHLPYCTTVSLPKERTESETKDENEIVKALQGTPIVYRIRLVHQKWPGEPTVPRPQQQENEGFRKKENERKWSNREWRERLDYREMDEWRIPYPAPAHYTTRGEGGKRER</sequence>
<accession>A0A8R1YMF0</accession>
<reference evidence="3" key="1">
    <citation type="journal article" date="2008" name="Nat. Genet.">
        <title>The Pristionchus pacificus genome provides a unique perspective on nematode lifestyle and parasitism.</title>
        <authorList>
            <person name="Dieterich C."/>
            <person name="Clifton S.W."/>
            <person name="Schuster L.N."/>
            <person name="Chinwalla A."/>
            <person name="Delehaunty K."/>
            <person name="Dinkelacker I."/>
            <person name="Fulton L."/>
            <person name="Fulton R."/>
            <person name="Godfrey J."/>
            <person name="Minx P."/>
            <person name="Mitreva M."/>
            <person name="Roeseler W."/>
            <person name="Tian H."/>
            <person name="Witte H."/>
            <person name="Yang S.P."/>
            <person name="Wilson R.K."/>
            <person name="Sommer R.J."/>
        </authorList>
    </citation>
    <scope>NUCLEOTIDE SEQUENCE [LARGE SCALE GENOMIC DNA]</scope>
    <source>
        <strain evidence="3">PS312</strain>
    </source>
</reference>
<gene>
    <name evidence="2" type="primary">WBGene00117079</name>
</gene>
<protein>
    <submittedName>
        <fullName evidence="2">Uncharacterized protein</fullName>
    </submittedName>
</protein>
<feature type="compositionally biased region" description="Basic and acidic residues" evidence="1">
    <location>
        <begin position="133"/>
        <end position="143"/>
    </location>
</feature>
<keyword evidence="3" id="KW-1185">Reference proteome</keyword>